<dbReference type="InterPro" id="IPR004841">
    <property type="entry name" value="AA-permease/SLC12A_dom"/>
</dbReference>
<keyword evidence="8" id="KW-1185">Reference proteome</keyword>
<evidence type="ECO:0000313" key="8">
    <source>
        <dbReference type="Proteomes" id="UP000191024"/>
    </source>
</evidence>
<dbReference type="Gene3D" id="1.20.1740.10">
    <property type="entry name" value="Amino acid/polyamine transporter I"/>
    <property type="match status" value="1"/>
</dbReference>
<keyword evidence="2 5" id="KW-0812">Transmembrane</keyword>
<evidence type="ECO:0000256" key="5">
    <source>
        <dbReference type="SAM" id="Phobius"/>
    </source>
</evidence>
<dbReference type="Proteomes" id="UP000191024">
    <property type="component" value="Chromosome H"/>
</dbReference>
<evidence type="ECO:0000256" key="1">
    <source>
        <dbReference type="ARBA" id="ARBA00004141"/>
    </source>
</evidence>
<feature type="transmembrane region" description="Helical" evidence="5">
    <location>
        <begin position="377"/>
        <end position="400"/>
    </location>
</feature>
<dbReference type="AlphaFoldDB" id="A0A1G4KFS9"/>
<evidence type="ECO:0000256" key="2">
    <source>
        <dbReference type="ARBA" id="ARBA00022692"/>
    </source>
</evidence>
<keyword evidence="3 5" id="KW-1133">Transmembrane helix</keyword>
<dbReference type="InterPro" id="IPR050524">
    <property type="entry name" value="APC_YAT"/>
</dbReference>
<feature type="transmembrane region" description="Helical" evidence="5">
    <location>
        <begin position="276"/>
        <end position="295"/>
    </location>
</feature>
<evidence type="ECO:0000256" key="3">
    <source>
        <dbReference type="ARBA" id="ARBA00022989"/>
    </source>
</evidence>
<organism evidence="7 8">
    <name type="scientific">Lachancea mirantina</name>
    <dbReference type="NCBI Taxonomy" id="1230905"/>
    <lineage>
        <taxon>Eukaryota</taxon>
        <taxon>Fungi</taxon>
        <taxon>Dikarya</taxon>
        <taxon>Ascomycota</taxon>
        <taxon>Saccharomycotina</taxon>
        <taxon>Saccharomycetes</taxon>
        <taxon>Saccharomycetales</taxon>
        <taxon>Saccharomycetaceae</taxon>
        <taxon>Lachancea</taxon>
    </lineage>
</organism>
<feature type="transmembrane region" description="Helical" evidence="5">
    <location>
        <begin position="223"/>
        <end position="241"/>
    </location>
</feature>
<evidence type="ECO:0000256" key="4">
    <source>
        <dbReference type="ARBA" id="ARBA00023136"/>
    </source>
</evidence>
<keyword evidence="4 5" id="KW-0472">Membrane</keyword>
<gene>
    <name evidence="7" type="ORF">LAMI_0H07382G</name>
</gene>
<proteinExistence type="predicted"/>
<dbReference type="PANTHER" id="PTHR43341">
    <property type="entry name" value="AMINO ACID PERMEASE"/>
    <property type="match status" value="1"/>
</dbReference>
<dbReference type="GO" id="GO:0016020">
    <property type="term" value="C:membrane"/>
    <property type="evidence" value="ECO:0007669"/>
    <property type="project" value="UniProtKB-SubCell"/>
</dbReference>
<feature type="transmembrane region" description="Helical" evidence="5">
    <location>
        <begin position="339"/>
        <end position="357"/>
    </location>
</feature>
<feature type="transmembrane region" description="Helical" evidence="5">
    <location>
        <begin position="696"/>
        <end position="717"/>
    </location>
</feature>
<feature type="transmembrane region" description="Helical" evidence="5">
    <location>
        <begin position="649"/>
        <end position="676"/>
    </location>
</feature>
<dbReference type="GO" id="GO:0015171">
    <property type="term" value="F:amino acid transmembrane transporter activity"/>
    <property type="evidence" value="ECO:0007669"/>
    <property type="project" value="TreeGrafter"/>
</dbReference>
<protein>
    <submittedName>
        <fullName evidence="7">LAMI_0H07382g1_1</fullName>
    </submittedName>
</protein>
<dbReference type="EMBL" id="LT598468">
    <property type="protein sequence ID" value="SCV03342.1"/>
    <property type="molecule type" value="Genomic_DNA"/>
</dbReference>
<name>A0A1G4KFS9_9SACH</name>
<evidence type="ECO:0000259" key="6">
    <source>
        <dbReference type="Pfam" id="PF00324"/>
    </source>
</evidence>
<comment type="subcellular location">
    <subcellularLocation>
        <location evidence="1">Membrane</location>
        <topology evidence="1">Multi-pass membrane protein</topology>
    </subcellularLocation>
</comment>
<feature type="transmembrane region" description="Helical" evidence="5">
    <location>
        <begin position="483"/>
        <end position="503"/>
    </location>
</feature>
<feature type="transmembrane region" description="Helical" evidence="5">
    <location>
        <begin position="729"/>
        <end position="747"/>
    </location>
</feature>
<sequence>MAGSSGHNSAAPGLFPSLPIEELSDAVTVDSGTFTRVVNVLPDDYKDQMADDKFYLTRLYRRMQGDMHEQGLLYQTFNEYDRALNKELKMRDKLKDTEKLSSESGIRLGTAEDIYTTFTRGITSPAKVHSSSSKRFKSLFHRQRTEMSLYREKNLILDAKSNQTAVIDEEILENDYIDCRFEKNKHLVCEEIEASTSRSSSDLIFQANRMHAERPTIQRKLKVRHLQMISLGATIGVGVVLNSGKAFSIAGPLGALIGYAIGGSIILATLLSFAEVVALIPLISGISGFCSRFVGEAFGFSVGWCHWLSYAVAFPSELIASTIILSYYPVFAPLSTDKAWTATTITVMVVVLTSLNLSDVRFYGEFEYLASALKLLVVLTLILLMIIQNVGALGGPFIGFKFWNSSKSPSADITFGPFRPTFDLLDTGYGSKNGVPGFGGGICSCIASSLVAVFSYVGSEIGFVAASEAQNPRKAVPTVTKRIFTRVIVFYILSIFVVGLNFYSGDPRLLRYYSPNNVSAASQTNYSNFDGVINLLGGLNCYTASNPNFLLHESSSQSPWVIALQSIKRCRLSSAVNGLFVGIGISAASSQLYASSRTLYSMATQRKAPSFFLRCTKAGVPYACVIFCGLFGFLSLLCLNLNSTETFVVFVNIGTMGSVIMWSAMNFAFLRFYLALKRRPDIISRHLREYPYKSPLQPYLACYGLVMTLLLLLLNGFQNFFYWQTQNFISSYLTIVVFLVLFVGYGWRKGYAIYRLDQIDLDLGRRELDRVIWKEKINYSLSMKELFNRFISYL</sequence>
<feature type="domain" description="Amino acid permease/ SLC12A" evidence="6">
    <location>
        <begin position="225"/>
        <end position="748"/>
    </location>
</feature>
<feature type="transmembrane region" description="Helical" evidence="5">
    <location>
        <begin position="307"/>
        <end position="327"/>
    </location>
</feature>
<feature type="transmembrane region" description="Helical" evidence="5">
    <location>
        <begin position="615"/>
        <end position="637"/>
    </location>
</feature>
<dbReference type="Pfam" id="PF00324">
    <property type="entry name" value="AA_permease"/>
    <property type="match status" value="1"/>
</dbReference>
<reference evidence="8" key="1">
    <citation type="submission" date="2016-03" db="EMBL/GenBank/DDBJ databases">
        <authorList>
            <person name="Devillers H."/>
        </authorList>
    </citation>
    <scope>NUCLEOTIDE SEQUENCE [LARGE SCALE GENOMIC DNA]</scope>
</reference>
<accession>A0A1G4KFS9</accession>
<evidence type="ECO:0000313" key="7">
    <source>
        <dbReference type="EMBL" id="SCV03342.1"/>
    </source>
</evidence>
<dbReference type="OrthoDB" id="3900342at2759"/>
<dbReference type="PANTHER" id="PTHR43341:SF46">
    <property type="entry name" value="SPS-SENSOR COMPONENT SSY1"/>
    <property type="match status" value="1"/>
</dbReference>